<feature type="transmembrane region" description="Helical" evidence="8">
    <location>
        <begin position="145"/>
        <end position="176"/>
    </location>
</feature>
<keyword evidence="7 8" id="KW-0472">Membrane</keyword>
<evidence type="ECO:0000256" key="5">
    <source>
        <dbReference type="ARBA" id="ARBA00022692"/>
    </source>
</evidence>
<evidence type="ECO:0000256" key="4">
    <source>
        <dbReference type="ARBA" id="ARBA00022475"/>
    </source>
</evidence>
<evidence type="ECO:0000256" key="3">
    <source>
        <dbReference type="ARBA" id="ARBA00022448"/>
    </source>
</evidence>
<sequence length="267" mass="29013">MAWALWWIDAALAVTICCSVAFLMISVHDVTPEKLTAACLLPAVSCIVAASTGGQVAQMEALEAHEALWTLLTCYCCWAIGFFVGLMILCIYFYRLLLFKLPSQEVVVSVFLSLGPLGQGSFGILQCGKAAKMIFPKLDLLPSEAGTILYVMGLIMGLIIWAMAIPWMCFAVGSVLRLKFRFPFNIGWWAFLYPVGGVASATITLSAELDSAFFGVIAEVLTAIIVLVWIICFGRTIRGAFSGELFPKPGVCELRPDSGAKVRLHIV</sequence>
<comment type="similarity">
    <text evidence="2">Belongs to the tellurite-resistance/dicarboxylate transporter (TDT) family.</text>
</comment>
<evidence type="ECO:0000256" key="1">
    <source>
        <dbReference type="ARBA" id="ARBA00004651"/>
    </source>
</evidence>
<evidence type="ECO:0000256" key="8">
    <source>
        <dbReference type="SAM" id="Phobius"/>
    </source>
</evidence>
<feature type="transmembrane region" description="Helical" evidence="8">
    <location>
        <begin position="37"/>
        <end position="57"/>
    </location>
</feature>
<evidence type="ECO:0000256" key="6">
    <source>
        <dbReference type="ARBA" id="ARBA00022989"/>
    </source>
</evidence>
<feature type="transmembrane region" description="Helical" evidence="8">
    <location>
        <begin position="213"/>
        <end position="233"/>
    </location>
</feature>
<feature type="transmembrane region" description="Helical" evidence="8">
    <location>
        <begin position="69"/>
        <end position="94"/>
    </location>
</feature>
<gene>
    <name evidence="9" type="ORF">QM012_009112</name>
</gene>
<keyword evidence="10" id="KW-1185">Reference proteome</keyword>
<reference evidence="9 10" key="1">
    <citation type="submission" date="2023-11" db="EMBL/GenBank/DDBJ databases">
        <title>Draft genome sequence and annotation of the polyextremotolerant black yeast-like fungus Aureobasidium pullulans NRRL 62042.</title>
        <authorList>
            <person name="Dielentheis-Frenken M.R.E."/>
            <person name="Wibberg D."/>
            <person name="Blank L.M."/>
            <person name="Tiso T."/>
        </authorList>
    </citation>
    <scope>NUCLEOTIDE SEQUENCE [LARGE SCALE GENOMIC DNA]</scope>
    <source>
        <strain evidence="9 10">NRRL 62042</strain>
    </source>
</reference>
<dbReference type="Gene3D" id="1.50.10.150">
    <property type="entry name" value="Voltage-dependent anion channel"/>
    <property type="match status" value="1"/>
</dbReference>
<proteinExistence type="inferred from homology"/>
<feature type="transmembrane region" description="Helical" evidence="8">
    <location>
        <begin position="106"/>
        <end position="125"/>
    </location>
</feature>
<dbReference type="EMBL" id="JASGXD010000008">
    <property type="protein sequence ID" value="KAK6004262.1"/>
    <property type="molecule type" value="Genomic_DNA"/>
</dbReference>
<dbReference type="Proteomes" id="UP001341245">
    <property type="component" value="Unassembled WGS sequence"/>
</dbReference>
<organism evidence="9 10">
    <name type="scientific">Aureobasidium pullulans</name>
    <name type="common">Black yeast</name>
    <name type="synonym">Pullularia pullulans</name>
    <dbReference type="NCBI Taxonomy" id="5580"/>
    <lineage>
        <taxon>Eukaryota</taxon>
        <taxon>Fungi</taxon>
        <taxon>Dikarya</taxon>
        <taxon>Ascomycota</taxon>
        <taxon>Pezizomycotina</taxon>
        <taxon>Dothideomycetes</taxon>
        <taxon>Dothideomycetidae</taxon>
        <taxon>Dothideales</taxon>
        <taxon>Saccotheciaceae</taxon>
        <taxon>Aureobasidium</taxon>
    </lineage>
</organism>
<feature type="transmembrane region" description="Helical" evidence="8">
    <location>
        <begin position="6"/>
        <end position="25"/>
    </location>
</feature>
<dbReference type="Pfam" id="PF03595">
    <property type="entry name" value="SLAC1"/>
    <property type="match status" value="1"/>
</dbReference>
<comment type="subcellular location">
    <subcellularLocation>
        <location evidence="1">Cell membrane</location>
        <topology evidence="1">Multi-pass membrane protein</topology>
    </subcellularLocation>
</comment>
<dbReference type="PANTHER" id="PTHR31686:SF1">
    <property type="entry name" value="SULFITE EFFLUX PUMP SSU1"/>
    <property type="match status" value="1"/>
</dbReference>
<dbReference type="InterPro" id="IPR051629">
    <property type="entry name" value="Sulfite_efflux_TDT"/>
</dbReference>
<evidence type="ECO:0000256" key="2">
    <source>
        <dbReference type="ARBA" id="ARBA00008566"/>
    </source>
</evidence>
<comment type="caution">
    <text evidence="9">The sequence shown here is derived from an EMBL/GenBank/DDBJ whole genome shotgun (WGS) entry which is preliminary data.</text>
</comment>
<keyword evidence="5 8" id="KW-0812">Transmembrane</keyword>
<evidence type="ECO:0000313" key="10">
    <source>
        <dbReference type="Proteomes" id="UP001341245"/>
    </source>
</evidence>
<evidence type="ECO:0000256" key="7">
    <source>
        <dbReference type="ARBA" id="ARBA00023136"/>
    </source>
</evidence>
<evidence type="ECO:0008006" key="11">
    <source>
        <dbReference type="Google" id="ProtNLM"/>
    </source>
</evidence>
<evidence type="ECO:0000313" key="9">
    <source>
        <dbReference type="EMBL" id="KAK6004262.1"/>
    </source>
</evidence>
<accession>A0ABR0TIN8</accession>
<keyword evidence="3" id="KW-0813">Transport</keyword>
<dbReference type="InterPro" id="IPR038665">
    <property type="entry name" value="Voltage-dep_anion_channel_sf"/>
</dbReference>
<feature type="transmembrane region" description="Helical" evidence="8">
    <location>
        <begin position="188"/>
        <end position="207"/>
    </location>
</feature>
<keyword evidence="4" id="KW-1003">Cell membrane</keyword>
<protein>
    <recommendedName>
        <fullName evidence="11">Sulfite efflux pump SSU1</fullName>
    </recommendedName>
</protein>
<name>A0ABR0TIN8_AURPU</name>
<dbReference type="InterPro" id="IPR004695">
    <property type="entry name" value="SLAC1/Mae1/Ssu1/TehA"/>
</dbReference>
<keyword evidence="6 8" id="KW-1133">Transmembrane helix</keyword>
<dbReference type="PANTHER" id="PTHR31686">
    <property type="match status" value="1"/>
</dbReference>